<proteinExistence type="predicted"/>
<name>A0A6P8FBT7_CLUHA</name>
<evidence type="ECO:0000256" key="5">
    <source>
        <dbReference type="ARBA" id="ARBA00022989"/>
    </source>
</evidence>
<dbReference type="GO" id="GO:0016020">
    <property type="term" value="C:membrane"/>
    <property type="evidence" value="ECO:0007669"/>
    <property type="project" value="UniProtKB-SubCell"/>
</dbReference>
<evidence type="ECO:0000256" key="4">
    <source>
        <dbReference type="ARBA" id="ARBA00022692"/>
    </source>
</evidence>
<organism evidence="11 13">
    <name type="scientific">Clupea harengus</name>
    <name type="common">Atlantic herring</name>
    <dbReference type="NCBI Taxonomy" id="7950"/>
    <lineage>
        <taxon>Eukaryota</taxon>
        <taxon>Metazoa</taxon>
        <taxon>Chordata</taxon>
        <taxon>Craniata</taxon>
        <taxon>Vertebrata</taxon>
        <taxon>Euteleostomi</taxon>
        <taxon>Actinopterygii</taxon>
        <taxon>Neopterygii</taxon>
        <taxon>Teleostei</taxon>
        <taxon>Clupei</taxon>
        <taxon>Clupeiformes</taxon>
        <taxon>Clupeoidei</taxon>
        <taxon>Clupeidae</taxon>
        <taxon>Clupea</taxon>
    </lineage>
</organism>
<dbReference type="InterPro" id="IPR008677">
    <property type="entry name" value="MRVI1"/>
</dbReference>
<dbReference type="PANTHER" id="PTHR15352">
    <property type="entry name" value="LYMPHOID-RESTRICTED MEMBRANE PROTEIN, JAW1"/>
    <property type="match status" value="1"/>
</dbReference>
<keyword evidence="6 8" id="KW-0175">Coiled coil</keyword>
<sequence>MSVQQCDGTVKALPLKSRDDSSEEDSDEDAQHEILIASLNQLSILERLGPSSDEMTEGEVESAFSQLTVAFRCDQYTLSQRLQAEEHARNKAEENLQLELQRGKEAVEALKDMCLDSKRYQFLQKLELTLDILGGTVEQVARTAEVLGAVHQEAKVSRAVELMVAHVENLRQRHDRHSVELVETKKMMSKSASFDQALPDLREEIEIRVRSNKDTGKFNLRRRVSASVITKESLSQEIKKPKEKESKDEVISEEKVTQKPAARSQVTEPKADSNPKMEDVECASVEDRQHVSPVEGAIDAVIAPTPSDVSPSACPGPSAVSNHDEVIPQIPNRPSQRALRRMRRSKSELDGYSSRGKREGHSHSDSEISATSPLPRVIGRQRLVVHWLDHCRWILTCVYLTILVSILLLAIFFWFLRTPVLWM</sequence>
<evidence type="ECO:0000256" key="1">
    <source>
        <dbReference type="ARBA" id="ARBA00004167"/>
    </source>
</evidence>
<evidence type="ECO:0000256" key="3">
    <source>
        <dbReference type="ARBA" id="ARBA00022490"/>
    </source>
</evidence>
<feature type="compositionally biased region" description="Basic and acidic residues" evidence="9">
    <location>
        <begin position="356"/>
        <end position="366"/>
    </location>
</feature>
<dbReference type="RefSeq" id="XP_031422873.1">
    <property type="nucleotide sequence ID" value="XM_031567013.2"/>
</dbReference>
<feature type="coiled-coil region" evidence="8">
    <location>
        <begin position="82"/>
        <end position="113"/>
    </location>
</feature>
<feature type="compositionally biased region" description="Acidic residues" evidence="9">
    <location>
        <begin position="21"/>
        <end position="30"/>
    </location>
</feature>
<keyword evidence="12 13" id="KW-0675">Receptor</keyword>
<dbReference type="GeneID" id="116220378"/>
<evidence type="ECO:0000313" key="13">
    <source>
        <dbReference type="RefSeq" id="XP_031422874.1"/>
    </source>
</evidence>
<keyword evidence="4 10" id="KW-0812">Transmembrane</keyword>
<dbReference type="PANTHER" id="PTHR15352:SF4">
    <property type="entry name" value="LYMPHOID-RESTRICTED MEMBRANE PROTEIN-LIKE ISOFORM X1"/>
    <property type="match status" value="1"/>
</dbReference>
<dbReference type="Pfam" id="PF05781">
    <property type="entry name" value="MRVI1"/>
    <property type="match status" value="1"/>
</dbReference>
<dbReference type="KEGG" id="char:116220378"/>
<feature type="compositionally biased region" description="Basic and acidic residues" evidence="9">
    <location>
        <begin position="237"/>
        <end position="257"/>
    </location>
</feature>
<feature type="region of interest" description="Disordered" evidence="9">
    <location>
        <begin position="1"/>
        <end position="30"/>
    </location>
</feature>
<evidence type="ECO:0000313" key="12">
    <source>
        <dbReference type="RefSeq" id="XP_031422873.1"/>
    </source>
</evidence>
<dbReference type="OrthoDB" id="10062605at2759"/>
<feature type="region of interest" description="Disordered" evidence="9">
    <location>
        <begin position="231"/>
        <end position="279"/>
    </location>
</feature>
<keyword evidence="11" id="KW-1185">Reference proteome</keyword>
<evidence type="ECO:0000313" key="11">
    <source>
        <dbReference type="Proteomes" id="UP000515152"/>
    </source>
</evidence>
<dbReference type="GO" id="GO:0005737">
    <property type="term" value="C:cytoplasm"/>
    <property type="evidence" value="ECO:0007669"/>
    <property type="project" value="UniProtKB-SubCell"/>
</dbReference>
<accession>A0A6P8FBT7</accession>
<reference evidence="12 13" key="1">
    <citation type="submission" date="2025-04" db="UniProtKB">
        <authorList>
            <consortium name="RefSeq"/>
        </authorList>
    </citation>
    <scope>IDENTIFICATION</scope>
</reference>
<evidence type="ECO:0000256" key="2">
    <source>
        <dbReference type="ARBA" id="ARBA00004496"/>
    </source>
</evidence>
<evidence type="ECO:0000256" key="9">
    <source>
        <dbReference type="SAM" id="MobiDB-lite"/>
    </source>
</evidence>
<evidence type="ECO:0000256" key="6">
    <source>
        <dbReference type="ARBA" id="ARBA00023054"/>
    </source>
</evidence>
<feature type="transmembrane region" description="Helical" evidence="10">
    <location>
        <begin position="393"/>
        <end position="416"/>
    </location>
</feature>
<evidence type="ECO:0000256" key="8">
    <source>
        <dbReference type="SAM" id="Coils"/>
    </source>
</evidence>
<keyword evidence="7 10" id="KW-0472">Membrane</keyword>
<protein>
    <submittedName>
        <fullName evidence="12 13">Inositol 1,4,5-triphosphate receptor associated 2 isoform X1</fullName>
    </submittedName>
</protein>
<evidence type="ECO:0000256" key="10">
    <source>
        <dbReference type="SAM" id="Phobius"/>
    </source>
</evidence>
<dbReference type="AlphaFoldDB" id="A0A6P8FBT7"/>
<evidence type="ECO:0000256" key="7">
    <source>
        <dbReference type="ARBA" id="ARBA00023136"/>
    </source>
</evidence>
<keyword evidence="3" id="KW-0963">Cytoplasm</keyword>
<dbReference type="GeneTree" id="ENSGT00530000063722"/>
<dbReference type="RefSeq" id="XP_031422874.1">
    <property type="nucleotide sequence ID" value="XM_031567014.2"/>
</dbReference>
<feature type="region of interest" description="Disordered" evidence="9">
    <location>
        <begin position="304"/>
        <end position="370"/>
    </location>
</feature>
<comment type="subcellular location">
    <subcellularLocation>
        <location evidence="2">Cytoplasm</location>
    </subcellularLocation>
    <subcellularLocation>
        <location evidence="1">Membrane</location>
        <topology evidence="1">Single-pass membrane protein</topology>
    </subcellularLocation>
</comment>
<gene>
    <name evidence="12 13" type="primary">LOC116220378</name>
</gene>
<feature type="compositionally biased region" description="Basic and acidic residues" evidence="9">
    <location>
        <begin position="269"/>
        <end position="279"/>
    </location>
</feature>
<dbReference type="Proteomes" id="UP000515152">
    <property type="component" value="Chromosome 4"/>
</dbReference>
<keyword evidence="5 10" id="KW-1133">Transmembrane helix</keyword>